<proteinExistence type="predicted"/>
<accession>A0A163D116</accession>
<keyword evidence="2" id="KW-1185">Reference proteome</keyword>
<protein>
    <recommendedName>
        <fullName evidence="3">DUF4440 domain-containing protein</fullName>
    </recommendedName>
</protein>
<sequence length="163" mass="18619">MRKFFLTVLIGFLVASCANKEKVAQTAEQKKQEEANLMEANRQWAKSVSPEEFFSFIVEDALMMPPDKPVIKGHEDMAKTLQEFQSLPGFKIAWEPQEAFVSKSGDLGYCVDRILVNFDGKDGNIVNLFEKGVSIWKKNDKGEWKMAVDIWNVDPTITSIYKY</sequence>
<reference evidence="1 2" key="1">
    <citation type="submission" date="2016-01" db="EMBL/GenBank/DDBJ databases">
        <title>The draft genome sequence of Aquimarina sp. RZW4-3-2.</title>
        <authorList>
            <person name="Wang Y."/>
        </authorList>
    </citation>
    <scope>NUCLEOTIDE SEQUENCE [LARGE SCALE GENOMIC DNA]</scope>
    <source>
        <strain evidence="1 2">RZW4-3-2</strain>
    </source>
</reference>
<dbReference type="Proteomes" id="UP000076715">
    <property type="component" value="Unassembled WGS sequence"/>
</dbReference>
<dbReference type="EMBL" id="LQRT01000001">
    <property type="protein sequence ID" value="KZS42915.1"/>
    <property type="molecule type" value="Genomic_DNA"/>
</dbReference>
<comment type="caution">
    <text evidence="1">The sequence shown here is derived from an EMBL/GenBank/DDBJ whole genome shotgun (WGS) entry which is preliminary data.</text>
</comment>
<name>A0A163D116_9FLAO</name>
<dbReference type="PROSITE" id="PS51257">
    <property type="entry name" value="PROKAR_LIPOPROTEIN"/>
    <property type="match status" value="1"/>
</dbReference>
<dbReference type="SUPFAM" id="SSF54427">
    <property type="entry name" value="NTF2-like"/>
    <property type="match status" value="1"/>
</dbReference>
<dbReference type="InterPro" id="IPR032710">
    <property type="entry name" value="NTF2-like_dom_sf"/>
</dbReference>
<dbReference type="OrthoDB" id="1119084at2"/>
<evidence type="ECO:0008006" key="3">
    <source>
        <dbReference type="Google" id="ProtNLM"/>
    </source>
</evidence>
<organism evidence="1 2">
    <name type="scientific">Aquimarina aggregata</name>
    <dbReference type="NCBI Taxonomy" id="1642818"/>
    <lineage>
        <taxon>Bacteria</taxon>
        <taxon>Pseudomonadati</taxon>
        <taxon>Bacteroidota</taxon>
        <taxon>Flavobacteriia</taxon>
        <taxon>Flavobacteriales</taxon>
        <taxon>Flavobacteriaceae</taxon>
        <taxon>Aquimarina</taxon>
    </lineage>
</organism>
<dbReference type="Gene3D" id="3.10.450.50">
    <property type="match status" value="1"/>
</dbReference>
<dbReference type="AlphaFoldDB" id="A0A163D116"/>
<gene>
    <name evidence="1" type="ORF">AWE51_16250</name>
</gene>
<dbReference type="STRING" id="1642818.AWE51_16250"/>
<evidence type="ECO:0000313" key="1">
    <source>
        <dbReference type="EMBL" id="KZS42915.1"/>
    </source>
</evidence>
<dbReference type="RefSeq" id="WP_066308187.1">
    <property type="nucleotide sequence ID" value="NZ_LQRT01000001.1"/>
</dbReference>
<evidence type="ECO:0000313" key="2">
    <source>
        <dbReference type="Proteomes" id="UP000076715"/>
    </source>
</evidence>